<dbReference type="Pfam" id="PF08245">
    <property type="entry name" value="Mur_ligase_M"/>
    <property type="match status" value="1"/>
</dbReference>
<dbReference type="Gene3D" id="3.40.1190.10">
    <property type="entry name" value="Mur-like, catalytic domain"/>
    <property type="match status" value="1"/>
</dbReference>
<dbReference type="HOGENOM" id="CLU_022291_4_1_10"/>
<keyword evidence="7" id="KW-0547">Nucleotide-binding</keyword>
<dbReference type="EC" id="6.3.2.13" evidence="7"/>
<dbReference type="Gene3D" id="3.90.190.20">
    <property type="entry name" value="Mur ligase, C-terminal domain"/>
    <property type="match status" value="1"/>
</dbReference>
<dbReference type="PANTHER" id="PTHR23135">
    <property type="entry name" value="MUR LIGASE FAMILY MEMBER"/>
    <property type="match status" value="1"/>
</dbReference>
<feature type="binding site" evidence="7">
    <location>
        <position position="224"/>
    </location>
    <ligand>
        <name>UDP-N-acetyl-alpha-D-muramoyl-L-alanyl-D-glutamate</name>
        <dbReference type="ChEBI" id="CHEBI:83900"/>
    </ligand>
</feature>
<feature type="domain" description="Mur ligase N-terminal catalytic" evidence="10">
    <location>
        <begin position="58"/>
        <end position="109"/>
    </location>
</feature>
<dbReference type="InterPro" id="IPR035911">
    <property type="entry name" value="MurE/MurF_N"/>
</dbReference>
<dbReference type="GO" id="GO:0051301">
    <property type="term" value="P:cell division"/>
    <property type="evidence" value="ECO:0007669"/>
    <property type="project" value="UniProtKB-KW"/>
</dbReference>
<dbReference type="PANTHER" id="PTHR23135:SF4">
    <property type="entry name" value="UDP-N-ACETYLMURAMOYL-L-ALANYL-D-GLUTAMATE--2,6-DIAMINOPIMELATE LIGASE MURE HOMOLOG, CHLOROPLASTIC"/>
    <property type="match status" value="1"/>
</dbReference>
<accession>F0F7B9</accession>
<dbReference type="eggNOG" id="COG0769">
    <property type="taxonomic scope" value="Bacteria"/>
</dbReference>
<dbReference type="InterPro" id="IPR005761">
    <property type="entry name" value="UDP-N-AcMur-Glu-dNH2Pim_ligase"/>
</dbReference>
<evidence type="ECO:0000313" key="14">
    <source>
        <dbReference type="Proteomes" id="UP000005697"/>
    </source>
</evidence>
<protein>
    <recommendedName>
        <fullName evidence="7">UDP-N-acetylmuramoyl-L-alanyl-D-glutamate--2,6-diaminopimelate ligase</fullName>
        <ecNumber evidence="7">6.3.2.13</ecNumber>
    </recommendedName>
    <alternativeName>
        <fullName evidence="7">Meso-A2pm-adding enzyme</fullName>
    </alternativeName>
    <alternativeName>
        <fullName evidence="7">Meso-diaminopimelate-adding enzyme</fullName>
    </alternativeName>
    <alternativeName>
        <fullName evidence="7">UDP-MurNAc-L-Ala-D-Glu:meso-diaminopimelate ligase</fullName>
    </alternativeName>
    <alternativeName>
        <fullName evidence="7">UDP-MurNAc-tripeptide synthetase</fullName>
    </alternativeName>
    <alternativeName>
        <fullName evidence="7">UDP-N-acetylmuramyl-tripeptide synthetase</fullName>
    </alternativeName>
</protein>
<evidence type="ECO:0000256" key="3">
    <source>
        <dbReference type="ARBA" id="ARBA00022960"/>
    </source>
</evidence>
<evidence type="ECO:0000256" key="9">
    <source>
        <dbReference type="SAM" id="MobiDB-lite"/>
    </source>
</evidence>
<feature type="region of interest" description="Disordered" evidence="9">
    <location>
        <begin position="1"/>
        <end position="24"/>
    </location>
</feature>
<evidence type="ECO:0000259" key="12">
    <source>
        <dbReference type="Pfam" id="PF08245"/>
    </source>
</evidence>
<feature type="binding site" evidence="7">
    <location>
        <position position="496"/>
    </location>
    <ligand>
        <name>meso-2,6-diaminopimelate</name>
        <dbReference type="ChEBI" id="CHEBI:57791"/>
    </ligand>
</feature>
<evidence type="ECO:0000256" key="1">
    <source>
        <dbReference type="ARBA" id="ARBA00005898"/>
    </source>
</evidence>
<dbReference type="NCBIfam" id="NF001124">
    <property type="entry name" value="PRK00139.1-2"/>
    <property type="match status" value="1"/>
</dbReference>
<dbReference type="SUPFAM" id="SSF63418">
    <property type="entry name" value="MurE/MurF N-terminal domain"/>
    <property type="match status" value="1"/>
</dbReference>
<dbReference type="GO" id="GO:0005524">
    <property type="term" value="F:ATP binding"/>
    <property type="evidence" value="ECO:0007669"/>
    <property type="project" value="UniProtKB-UniRule"/>
</dbReference>
<comment type="subcellular location">
    <subcellularLocation>
        <location evidence="7 8">Cytoplasm</location>
    </subcellularLocation>
</comment>
<feature type="binding site" evidence="7">
    <location>
        <begin position="189"/>
        <end position="190"/>
    </location>
    <ligand>
        <name>UDP-N-acetyl-alpha-D-muramoyl-L-alanyl-D-glutamate</name>
        <dbReference type="ChEBI" id="CHEBI:83900"/>
    </ligand>
</feature>
<evidence type="ECO:0000256" key="4">
    <source>
        <dbReference type="ARBA" id="ARBA00022984"/>
    </source>
</evidence>
<sequence length="520" mass="57383">MFPQTGLTDCKEHGMIPGQDKEEDTVQNIKKEQNEDMKLSELLRNVKPIAIHGNADVEIKGVNIDSRRIEDGHLFVAMRGTQVDGHRFIGKAVAQGAVAVLLEDMPAVMDEKVTYVQVASTEEDAGKVATVFYGNPSRRLKLVGVTGTNGKTTVATLLYNMFRKFGYKTGLLSTVCNYIDDKEVPADHTTPDPIELNCLLSRMVDAGCEYAFMECSSHAIHQRRISGLEFAGGIFTNLTRDHLDYHKTFENYRNAKKMFFDGLPKNAFALTNADDKNGLFMVQNTKAAVKTYSIKRMADFRAKILECHFEGMYLEIEGKEVGVQFIGKFNVSNLLAVYGAAILLGRQPEEILVAMSTLKSVNGRLEPIQSPEGFTAVVDYAHTPDALANVLAAIHDVLDTKGGHVITVCGAGGHRDKGKRPLMAQEAVKQSDTVILTSDNPRDEDPQAIIDDMLSGLDAAQRKKVLTIVDRKEAIRTAAMMAKKGDVILVAGKGHENYQEINGVKHHFDDHEVIREIFGI</sequence>
<dbReference type="InterPro" id="IPR004101">
    <property type="entry name" value="Mur_ligase_C"/>
</dbReference>
<dbReference type="GO" id="GO:0009252">
    <property type="term" value="P:peptidoglycan biosynthetic process"/>
    <property type="evidence" value="ECO:0007669"/>
    <property type="project" value="UniProtKB-UniRule"/>
</dbReference>
<feature type="binding site" evidence="7">
    <location>
        <position position="216"/>
    </location>
    <ligand>
        <name>UDP-N-acetyl-alpha-D-muramoyl-L-alanyl-D-glutamate</name>
        <dbReference type="ChEBI" id="CHEBI:83900"/>
    </ligand>
</feature>
<dbReference type="Pfam" id="PF01225">
    <property type="entry name" value="Mur_ligase"/>
    <property type="match status" value="1"/>
</dbReference>
<gene>
    <name evidence="7 13" type="primary">murE</name>
    <name evidence="13" type="ORF">HMPREF9141_1486</name>
</gene>
<feature type="binding site" evidence="7">
    <location>
        <position position="66"/>
    </location>
    <ligand>
        <name>UDP-N-acetyl-alpha-D-muramoyl-L-alanyl-D-glutamate</name>
        <dbReference type="ChEBI" id="CHEBI:83900"/>
    </ligand>
</feature>
<evidence type="ECO:0000256" key="6">
    <source>
        <dbReference type="ARBA" id="ARBA00023316"/>
    </source>
</evidence>
<evidence type="ECO:0000259" key="10">
    <source>
        <dbReference type="Pfam" id="PF01225"/>
    </source>
</evidence>
<keyword evidence="2 7" id="KW-0132">Cell division</keyword>
<dbReference type="HAMAP" id="MF_00208">
    <property type="entry name" value="MurE"/>
    <property type="match status" value="1"/>
</dbReference>
<feature type="domain" description="Mur ligase C-terminal" evidence="11">
    <location>
        <begin position="363"/>
        <end position="494"/>
    </location>
</feature>
<dbReference type="GO" id="GO:0008765">
    <property type="term" value="F:UDP-N-acetylmuramoylalanyl-D-glutamate-2,6-diaminopimelate ligase activity"/>
    <property type="evidence" value="ECO:0007669"/>
    <property type="project" value="UniProtKB-UniRule"/>
</dbReference>
<keyword evidence="5 7" id="KW-0131">Cell cycle</keyword>
<feature type="modified residue" description="N6-carboxylysine" evidence="7">
    <location>
        <position position="256"/>
    </location>
</feature>
<feature type="domain" description="Mur ligase central" evidence="12">
    <location>
        <begin position="145"/>
        <end position="341"/>
    </location>
</feature>
<dbReference type="STRING" id="888743.HMPREF9141_1486"/>
<dbReference type="EMBL" id="AEWX01000021">
    <property type="protein sequence ID" value="EGC20001.1"/>
    <property type="molecule type" value="Genomic_DNA"/>
</dbReference>
<feature type="binding site" evidence="7">
    <location>
        <position position="222"/>
    </location>
    <ligand>
        <name>UDP-N-acetyl-alpha-D-muramoyl-L-alanyl-D-glutamate</name>
        <dbReference type="ChEBI" id="CHEBI:83900"/>
    </ligand>
</feature>
<comment type="catalytic activity">
    <reaction evidence="7">
        <text>UDP-N-acetyl-alpha-D-muramoyl-L-alanyl-D-glutamate + meso-2,6-diaminopimelate + ATP = UDP-N-acetyl-alpha-D-muramoyl-L-alanyl-gamma-D-glutamyl-meso-2,6-diaminopimelate + ADP + phosphate + H(+)</text>
        <dbReference type="Rhea" id="RHEA:23676"/>
        <dbReference type="ChEBI" id="CHEBI:15378"/>
        <dbReference type="ChEBI" id="CHEBI:30616"/>
        <dbReference type="ChEBI" id="CHEBI:43474"/>
        <dbReference type="ChEBI" id="CHEBI:57791"/>
        <dbReference type="ChEBI" id="CHEBI:83900"/>
        <dbReference type="ChEBI" id="CHEBI:83905"/>
        <dbReference type="ChEBI" id="CHEBI:456216"/>
        <dbReference type="EC" id="6.3.2.13"/>
    </reaction>
</comment>
<comment type="cofactor">
    <cofactor evidence="7">
        <name>Mg(2+)</name>
        <dbReference type="ChEBI" id="CHEBI:18420"/>
    </cofactor>
</comment>
<organism evidence="13 14">
    <name type="scientific">Prevotella multiformis DSM 16608</name>
    <dbReference type="NCBI Taxonomy" id="888743"/>
    <lineage>
        <taxon>Bacteria</taxon>
        <taxon>Pseudomonadati</taxon>
        <taxon>Bacteroidota</taxon>
        <taxon>Bacteroidia</taxon>
        <taxon>Bacteroidales</taxon>
        <taxon>Prevotellaceae</taxon>
        <taxon>Prevotella</taxon>
    </lineage>
</organism>
<dbReference type="InterPro" id="IPR013221">
    <property type="entry name" value="Mur_ligase_cen"/>
</dbReference>
<dbReference type="NCBIfam" id="NF001126">
    <property type="entry name" value="PRK00139.1-4"/>
    <property type="match status" value="1"/>
</dbReference>
<comment type="similarity">
    <text evidence="1 7">Belongs to the MurCDEF family. MurE subfamily.</text>
</comment>
<dbReference type="GO" id="GO:0071555">
    <property type="term" value="P:cell wall organization"/>
    <property type="evidence" value="ECO:0007669"/>
    <property type="project" value="UniProtKB-KW"/>
</dbReference>
<evidence type="ECO:0000256" key="2">
    <source>
        <dbReference type="ARBA" id="ARBA00022618"/>
    </source>
</evidence>
<evidence type="ECO:0000256" key="5">
    <source>
        <dbReference type="ARBA" id="ARBA00023306"/>
    </source>
</evidence>
<dbReference type="NCBIfam" id="TIGR01085">
    <property type="entry name" value="murE"/>
    <property type="match status" value="1"/>
</dbReference>
<keyword evidence="3 7" id="KW-0133">Cell shape</keyword>
<dbReference type="GO" id="GO:0008360">
    <property type="term" value="P:regulation of cell shape"/>
    <property type="evidence" value="ECO:0007669"/>
    <property type="project" value="UniProtKB-KW"/>
</dbReference>
<keyword evidence="7" id="KW-0067">ATP-binding</keyword>
<comment type="pathway">
    <text evidence="7 8">Cell wall biogenesis; peptidoglycan biosynthesis.</text>
</comment>
<keyword evidence="7" id="KW-0460">Magnesium</keyword>
<name>F0F7B9_9BACT</name>
<dbReference type="AlphaFoldDB" id="F0F7B9"/>
<feature type="binding site" evidence="7">
    <location>
        <begin position="439"/>
        <end position="442"/>
    </location>
    <ligand>
        <name>meso-2,6-diaminopimelate</name>
        <dbReference type="ChEBI" id="CHEBI:57791"/>
    </ligand>
</feature>
<dbReference type="SUPFAM" id="SSF53244">
    <property type="entry name" value="MurD-like peptide ligases, peptide-binding domain"/>
    <property type="match status" value="1"/>
</dbReference>
<feature type="binding site" evidence="7">
    <location>
        <position position="492"/>
    </location>
    <ligand>
        <name>meso-2,6-diaminopimelate</name>
        <dbReference type="ChEBI" id="CHEBI:57791"/>
    </ligand>
</feature>
<dbReference type="InterPro" id="IPR036565">
    <property type="entry name" value="Mur-like_cat_sf"/>
</dbReference>
<keyword evidence="6 7" id="KW-0961">Cell wall biogenesis/degradation</keyword>
<dbReference type="GO" id="GO:0000287">
    <property type="term" value="F:magnesium ion binding"/>
    <property type="evidence" value="ECO:0007669"/>
    <property type="project" value="UniProtKB-UniRule"/>
</dbReference>
<evidence type="ECO:0000313" key="13">
    <source>
        <dbReference type="EMBL" id="EGC20001.1"/>
    </source>
</evidence>
<keyword evidence="4 7" id="KW-0573">Peptidoglycan synthesis</keyword>
<keyword evidence="7 13" id="KW-0436">Ligase</keyword>
<dbReference type="InterPro" id="IPR000713">
    <property type="entry name" value="Mur_ligase_N"/>
</dbReference>
<reference evidence="13 14" key="1">
    <citation type="submission" date="2011-01" db="EMBL/GenBank/DDBJ databases">
        <authorList>
            <person name="Muzny D."/>
            <person name="Qin X."/>
            <person name="Deng J."/>
            <person name="Jiang H."/>
            <person name="Liu Y."/>
            <person name="Qu J."/>
            <person name="Song X.-Z."/>
            <person name="Zhang L."/>
            <person name="Thornton R."/>
            <person name="Coyle M."/>
            <person name="Francisco L."/>
            <person name="Jackson L."/>
            <person name="Javaid M."/>
            <person name="Korchina V."/>
            <person name="Kovar C."/>
            <person name="Mata R."/>
            <person name="Mathew T."/>
            <person name="Ngo R."/>
            <person name="Nguyen L."/>
            <person name="Nguyen N."/>
            <person name="Okwuonu G."/>
            <person name="Ongeri F."/>
            <person name="Pham C."/>
            <person name="Simmons D."/>
            <person name="Wilczek-Boney K."/>
            <person name="Hale W."/>
            <person name="Jakkamsetti A."/>
            <person name="Pham P."/>
            <person name="Ruth R."/>
            <person name="San Lucas F."/>
            <person name="Warren J."/>
            <person name="Zhang J."/>
            <person name="Zhao Z."/>
            <person name="Zhou C."/>
            <person name="Zhu D."/>
            <person name="Lee S."/>
            <person name="Bess C."/>
            <person name="Blankenburg K."/>
            <person name="Forbes L."/>
            <person name="Fu Q."/>
            <person name="Gubbala S."/>
            <person name="Hirani K."/>
            <person name="Jayaseelan J.C."/>
            <person name="Lara F."/>
            <person name="Munidasa M."/>
            <person name="Palculict T."/>
            <person name="Patil S."/>
            <person name="Pu L.-L."/>
            <person name="Saada N."/>
            <person name="Tang L."/>
            <person name="Weissenberger G."/>
            <person name="Zhu Y."/>
            <person name="Hemphill L."/>
            <person name="Shang Y."/>
            <person name="Youmans B."/>
            <person name="Ayvaz T."/>
            <person name="Ross M."/>
            <person name="Santibanez J."/>
            <person name="Aqrawi P."/>
            <person name="Gross S."/>
            <person name="Joshi V."/>
            <person name="Fowler G."/>
            <person name="Nazareth L."/>
            <person name="Reid J."/>
            <person name="Worley K."/>
            <person name="Petrosino J."/>
            <person name="Highlander S."/>
            <person name="Gibbs R."/>
        </authorList>
    </citation>
    <scope>NUCLEOTIDE SEQUENCE [LARGE SCALE GENOMIC DNA]</scope>
    <source>
        <strain evidence="13 14">DSM 16608</strain>
    </source>
</reference>
<dbReference type="SUPFAM" id="SSF53623">
    <property type="entry name" value="MurD-like peptide ligases, catalytic domain"/>
    <property type="match status" value="1"/>
</dbReference>
<dbReference type="GO" id="GO:0005737">
    <property type="term" value="C:cytoplasm"/>
    <property type="evidence" value="ECO:0007669"/>
    <property type="project" value="UniProtKB-SubCell"/>
</dbReference>
<comment type="caution">
    <text evidence="7">Lacks conserved residue(s) required for the propagation of feature annotation.</text>
</comment>
<dbReference type="Pfam" id="PF02875">
    <property type="entry name" value="Mur_ligase_C"/>
    <property type="match status" value="1"/>
</dbReference>
<feature type="binding site" evidence="7">
    <location>
        <position position="415"/>
    </location>
    <ligand>
        <name>meso-2,6-diaminopimelate</name>
        <dbReference type="ChEBI" id="CHEBI:57791"/>
    </ligand>
</feature>
<comment type="caution">
    <text evidence="13">The sequence shown here is derived from an EMBL/GenBank/DDBJ whole genome shotgun (WGS) entry which is preliminary data.</text>
</comment>
<dbReference type="Gene3D" id="3.40.1390.10">
    <property type="entry name" value="MurE/MurF, N-terminal domain"/>
    <property type="match status" value="1"/>
</dbReference>
<dbReference type="UniPathway" id="UPA00219"/>
<feature type="short sequence motif" description="Meso-diaminopimelate recognition motif" evidence="7">
    <location>
        <begin position="439"/>
        <end position="442"/>
    </location>
</feature>
<evidence type="ECO:0000256" key="8">
    <source>
        <dbReference type="RuleBase" id="RU004135"/>
    </source>
</evidence>
<proteinExistence type="inferred from homology"/>
<keyword evidence="7" id="KW-0963">Cytoplasm</keyword>
<comment type="PTM">
    <text evidence="7">Carboxylation is probably crucial for Mg(2+) binding and, consequently, for the gamma-phosphate positioning of ATP.</text>
</comment>
<feature type="binding site" evidence="7">
    <location>
        <begin position="147"/>
        <end position="153"/>
    </location>
    <ligand>
        <name>ATP</name>
        <dbReference type="ChEBI" id="CHEBI:30616"/>
    </ligand>
</feature>
<evidence type="ECO:0000259" key="11">
    <source>
        <dbReference type="Pfam" id="PF02875"/>
    </source>
</evidence>
<dbReference type="Proteomes" id="UP000005697">
    <property type="component" value="Unassembled WGS sequence"/>
</dbReference>
<comment type="function">
    <text evidence="7">Catalyzes the addition of meso-diaminopimelic acid to the nucleotide precursor UDP-N-acetylmuramoyl-L-alanyl-D-glutamate (UMAG) in the biosynthesis of bacterial cell-wall peptidoglycan.</text>
</comment>
<evidence type="ECO:0000256" key="7">
    <source>
        <dbReference type="HAMAP-Rule" id="MF_00208"/>
    </source>
</evidence>
<keyword evidence="14" id="KW-1185">Reference proteome</keyword>
<dbReference type="InterPro" id="IPR036615">
    <property type="entry name" value="Mur_ligase_C_dom_sf"/>
</dbReference>